<dbReference type="Pfam" id="PF03466">
    <property type="entry name" value="LysR_substrate"/>
    <property type="match status" value="1"/>
</dbReference>
<dbReference type="Proteomes" id="UP001595547">
    <property type="component" value="Unassembled WGS sequence"/>
</dbReference>
<dbReference type="InterPro" id="IPR005119">
    <property type="entry name" value="LysR_subst-bd"/>
</dbReference>
<organism evidence="6 7">
    <name type="scientific">Cypionkella sinensis</name>
    <dbReference type="NCBI Taxonomy" id="1756043"/>
    <lineage>
        <taxon>Bacteria</taxon>
        <taxon>Pseudomonadati</taxon>
        <taxon>Pseudomonadota</taxon>
        <taxon>Alphaproteobacteria</taxon>
        <taxon>Rhodobacterales</taxon>
        <taxon>Paracoccaceae</taxon>
        <taxon>Cypionkella</taxon>
    </lineage>
</organism>
<proteinExistence type="inferred from homology"/>
<evidence type="ECO:0000256" key="2">
    <source>
        <dbReference type="ARBA" id="ARBA00023015"/>
    </source>
</evidence>
<dbReference type="InterPro" id="IPR036388">
    <property type="entry name" value="WH-like_DNA-bd_sf"/>
</dbReference>
<evidence type="ECO:0000256" key="3">
    <source>
        <dbReference type="ARBA" id="ARBA00023125"/>
    </source>
</evidence>
<dbReference type="RefSeq" id="WP_380071844.1">
    <property type="nucleotide sequence ID" value="NZ_JBHRTO010000001.1"/>
</dbReference>
<dbReference type="InterPro" id="IPR036390">
    <property type="entry name" value="WH_DNA-bd_sf"/>
</dbReference>
<keyword evidence="3" id="KW-0238">DNA-binding</keyword>
<comment type="similarity">
    <text evidence="1">Belongs to the LysR transcriptional regulatory family.</text>
</comment>
<dbReference type="EMBL" id="JBHRTO010000001">
    <property type="protein sequence ID" value="MFC3180213.1"/>
    <property type="molecule type" value="Genomic_DNA"/>
</dbReference>
<keyword evidence="2" id="KW-0805">Transcription regulation</keyword>
<sequence length="297" mass="31289">MLSLTLRQLEYATAVARHGGMTAAAQALHVSQPALSVALAQLESLLGRPLFLRRAGGRLTPTAFGRGWLDLAEAQLAALSRLTDPNSASEDIRLAVFEDLAPTCLAPILTYAAKLAPQLTIIPQVMGFETLSDALHGGKTDLALTWDLGLQSDIARQSLAQIAPHAILPPDHPLVQHPSLSLHHLADQPLILTDQGLSLGHMRGLFAQAGLTAQIHHRTASLDLMRSYAANGLGIGLSYTNPAARLSPDGKPLITRPIRDAGAEPLILAHLAQNPPSAAAQQLVALIPQALPAALIG</sequence>
<evidence type="ECO:0000256" key="1">
    <source>
        <dbReference type="ARBA" id="ARBA00009437"/>
    </source>
</evidence>
<dbReference type="SUPFAM" id="SSF46785">
    <property type="entry name" value="Winged helix' DNA-binding domain"/>
    <property type="match status" value="1"/>
</dbReference>
<dbReference type="PANTHER" id="PTHR30346:SF28">
    <property type="entry name" value="HTH-TYPE TRANSCRIPTIONAL REGULATOR CYNR"/>
    <property type="match status" value="1"/>
</dbReference>
<accession>A0ABV7IWR1</accession>
<dbReference type="Pfam" id="PF00126">
    <property type="entry name" value="HTH_1"/>
    <property type="match status" value="1"/>
</dbReference>
<comment type="caution">
    <text evidence="6">The sequence shown here is derived from an EMBL/GenBank/DDBJ whole genome shotgun (WGS) entry which is preliminary data.</text>
</comment>
<gene>
    <name evidence="6" type="ORF">ACFOGH_04355</name>
</gene>
<dbReference type="PANTHER" id="PTHR30346">
    <property type="entry name" value="TRANSCRIPTIONAL DUAL REGULATOR HCAR-RELATED"/>
    <property type="match status" value="1"/>
</dbReference>
<dbReference type="InterPro" id="IPR000847">
    <property type="entry name" value="LysR_HTH_N"/>
</dbReference>
<evidence type="ECO:0000313" key="6">
    <source>
        <dbReference type="EMBL" id="MFC3180213.1"/>
    </source>
</evidence>
<keyword evidence="7" id="KW-1185">Reference proteome</keyword>
<evidence type="ECO:0000313" key="7">
    <source>
        <dbReference type="Proteomes" id="UP001595547"/>
    </source>
</evidence>
<dbReference type="Gene3D" id="3.40.190.10">
    <property type="entry name" value="Periplasmic binding protein-like II"/>
    <property type="match status" value="2"/>
</dbReference>
<dbReference type="Gene3D" id="1.10.10.10">
    <property type="entry name" value="Winged helix-like DNA-binding domain superfamily/Winged helix DNA-binding domain"/>
    <property type="match status" value="1"/>
</dbReference>
<name>A0ABV7IWR1_9RHOB</name>
<dbReference type="SUPFAM" id="SSF53850">
    <property type="entry name" value="Periplasmic binding protein-like II"/>
    <property type="match status" value="1"/>
</dbReference>
<dbReference type="PROSITE" id="PS50931">
    <property type="entry name" value="HTH_LYSR"/>
    <property type="match status" value="1"/>
</dbReference>
<keyword evidence="4" id="KW-0804">Transcription</keyword>
<dbReference type="PRINTS" id="PR00039">
    <property type="entry name" value="HTHLYSR"/>
</dbReference>
<evidence type="ECO:0000259" key="5">
    <source>
        <dbReference type="PROSITE" id="PS50931"/>
    </source>
</evidence>
<protein>
    <submittedName>
        <fullName evidence="6">LysR family transcriptional regulator</fullName>
    </submittedName>
</protein>
<evidence type="ECO:0000256" key="4">
    <source>
        <dbReference type="ARBA" id="ARBA00023163"/>
    </source>
</evidence>
<reference evidence="7" key="1">
    <citation type="journal article" date="2019" name="Int. J. Syst. Evol. Microbiol.">
        <title>The Global Catalogue of Microorganisms (GCM) 10K type strain sequencing project: providing services to taxonomists for standard genome sequencing and annotation.</title>
        <authorList>
            <consortium name="The Broad Institute Genomics Platform"/>
            <consortium name="The Broad Institute Genome Sequencing Center for Infectious Disease"/>
            <person name="Wu L."/>
            <person name="Ma J."/>
        </authorList>
    </citation>
    <scope>NUCLEOTIDE SEQUENCE [LARGE SCALE GENOMIC DNA]</scope>
    <source>
        <strain evidence="7">KCTC 52039</strain>
    </source>
</reference>
<feature type="domain" description="HTH lysR-type" evidence="5">
    <location>
        <begin position="4"/>
        <end position="62"/>
    </location>
</feature>